<dbReference type="AlphaFoldDB" id="A0A6A5HG12"/>
<dbReference type="EMBL" id="WUAV01000002">
    <property type="protein sequence ID" value="KAF1765102.1"/>
    <property type="molecule type" value="Genomic_DNA"/>
</dbReference>
<accession>A0A6A5HG12</accession>
<dbReference type="Proteomes" id="UP000483820">
    <property type="component" value="Chromosome II"/>
</dbReference>
<evidence type="ECO:0008006" key="3">
    <source>
        <dbReference type="Google" id="ProtNLM"/>
    </source>
</evidence>
<sequence length="174" mass="19826">MFGAFEIPPERLKQTTPYWFFVHGSEKHIASAKFINIDGKFSKIPSGFKQLYYVSSKDQATSTQIPLFFALTDAKDQAMYEELFTACKTKGLNPDYVNTVAEMLGCHRHFKVAIHKKLNKVVTTDVADTAEFLNLRKTLYGRCLAPFDKLDNWFNLLKVRTQNLHPKIDGSVIG</sequence>
<protein>
    <recommendedName>
        <fullName evidence="3">MULE transposase domain-containing protein</fullName>
    </recommendedName>
</protein>
<comment type="caution">
    <text evidence="1">The sequence shown here is derived from an EMBL/GenBank/DDBJ whole genome shotgun (WGS) entry which is preliminary data.</text>
</comment>
<evidence type="ECO:0000313" key="1">
    <source>
        <dbReference type="EMBL" id="KAF1765102.1"/>
    </source>
</evidence>
<dbReference type="GeneID" id="78774039"/>
<gene>
    <name evidence="1" type="ORF">GCK72_005054</name>
</gene>
<evidence type="ECO:0000313" key="2">
    <source>
        <dbReference type="Proteomes" id="UP000483820"/>
    </source>
</evidence>
<name>A0A6A5HG12_CAERE</name>
<dbReference type="CTD" id="78774039"/>
<dbReference type="RefSeq" id="XP_053589201.1">
    <property type="nucleotide sequence ID" value="XM_053725007.1"/>
</dbReference>
<proteinExistence type="predicted"/>
<organism evidence="1 2">
    <name type="scientific">Caenorhabditis remanei</name>
    <name type="common">Caenorhabditis vulgaris</name>
    <dbReference type="NCBI Taxonomy" id="31234"/>
    <lineage>
        <taxon>Eukaryota</taxon>
        <taxon>Metazoa</taxon>
        <taxon>Ecdysozoa</taxon>
        <taxon>Nematoda</taxon>
        <taxon>Chromadorea</taxon>
        <taxon>Rhabditida</taxon>
        <taxon>Rhabditina</taxon>
        <taxon>Rhabditomorpha</taxon>
        <taxon>Rhabditoidea</taxon>
        <taxon>Rhabditidae</taxon>
        <taxon>Peloderinae</taxon>
        <taxon>Caenorhabditis</taxon>
    </lineage>
</organism>
<reference evidence="1 2" key="1">
    <citation type="submission" date="2019-12" db="EMBL/GenBank/DDBJ databases">
        <title>Chromosome-level assembly of the Caenorhabditis remanei genome.</title>
        <authorList>
            <person name="Teterina A.A."/>
            <person name="Willis J.H."/>
            <person name="Phillips P.C."/>
        </authorList>
    </citation>
    <scope>NUCLEOTIDE SEQUENCE [LARGE SCALE GENOMIC DNA]</scope>
    <source>
        <strain evidence="1 2">PX506</strain>
        <tissue evidence="1">Whole organism</tissue>
    </source>
</reference>
<dbReference type="KEGG" id="crq:GCK72_005054"/>